<evidence type="ECO:0000313" key="2">
    <source>
        <dbReference type="EMBL" id="TCD68282.1"/>
    </source>
</evidence>
<evidence type="ECO:0000256" key="1">
    <source>
        <dbReference type="SAM" id="MobiDB-lite"/>
    </source>
</evidence>
<gene>
    <name evidence="2" type="ORF">EIP91_011248</name>
</gene>
<dbReference type="STRING" id="92696.A0A4R0RM88"/>
<feature type="compositionally biased region" description="Polar residues" evidence="1">
    <location>
        <begin position="941"/>
        <end position="953"/>
    </location>
</feature>
<feature type="region of interest" description="Disordered" evidence="1">
    <location>
        <begin position="546"/>
        <end position="583"/>
    </location>
</feature>
<feature type="compositionally biased region" description="Polar residues" evidence="1">
    <location>
        <begin position="340"/>
        <end position="349"/>
    </location>
</feature>
<feature type="region of interest" description="Disordered" evidence="1">
    <location>
        <begin position="443"/>
        <end position="515"/>
    </location>
</feature>
<evidence type="ECO:0000313" key="3">
    <source>
        <dbReference type="Proteomes" id="UP000292702"/>
    </source>
</evidence>
<feature type="region of interest" description="Disordered" evidence="1">
    <location>
        <begin position="759"/>
        <end position="833"/>
    </location>
</feature>
<feature type="compositionally biased region" description="Basic and acidic residues" evidence="1">
    <location>
        <begin position="306"/>
        <end position="322"/>
    </location>
</feature>
<feature type="region of interest" description="Disordered" evidence="1">
    <location>
        <begin position="595"/>
        <end position="634"/>
    </location>
</feature>
<feature type="compositionally biased region" description="Low complexity" evidence="1">
    <location>
        <begin position="491"/>
        <end position="507"/>
    </location>
</feature>
<dbReference type="EMBL" id="RWJN01000071">
    <property type="protein sequence ID" value="TCD68282.1"/>
    <property type="molecule type" value="Genomic_DNA"/>
</dbReference>
<dbReference type="OrthoDB" id="3225203at2759"/>
<feature type="compositionally biased region" description="Low complexity" evidence="1">
    <location>
        <begin position="911"/>
        <end position="925"/>
    </location>
</feature>
<name>A0A4R0RM88_9APHY</name>
<feature type="compositionally biased region" description="Polar residues" evidence="1">
    <location>
        <begin position="690"/>
        <end position="718"/>
    </location>
</feature>
<feature type="region of interest" description="Disordered" evidence="1">
    <location>
        <begin position="861"/>
        <end position="1016"/>
    </location>
</feature>
<feature type="compositionally biased region" description="Acidic residues" evidence="1">
    <location>
        <begin position="778"/>
        <end position="788"/>
    </location>
</feature>
<keyword evidence="3" id="KW-1185">Reference proteome</keyword>
<feature type="compositionally biased region" description="Low complexity" evidence="1">
    <location>
        <begin position="821"/>
        <end position="833"/>
    </location>
</feature>
<feature type="compositionally biased region" description="Acidic residues" evidence="1">
    <location>
        <begin position="595"/>
        <end position="604"/>
    </location>
</feature>
<feature type="compositionally biased region" description="Polar residues" evidence="1">
    <location>
        <begin position="457"/>
        <end position="471"/>
    </location>
</feature>
<dbReference type="AlphaFoldDB" id="A0A4R0RM88"/>
<organism evidence="2 3">
    <name type="scientific">Steccherinum ochraceum</name>
    <dbReference type="NCBI Taxonomy" id="92696"/>
    <lineage>
        <taxon>Eukaryota</taxon>
        <taxon>Fungi</taxon>
        <taxon>Dikarya</taxon>
        <taxon>Basidiomycota</taxon>
        <taxon>Agaricomycotina</taxon>
        <taxon>Agaricomycetes</taxon>
        <taxon>Polyporales</taxon>
        <taxon>Steccherinaceae</taxon>
        <taxon>Steccherinum</taxon>
    </lineage>
</organism>
<accession>A0A4R0RM88</accession>
<sequence>MWNTSVTSRCVLVPTDQWLVTHIDTTWKISEVKWYLLAKIFPSAFISTPYLPRAQTSSRRRAVSPIRFAAQPQPTVAHQSEGEDEYDEEDEDLIGDEMFSQYKWSANPRRSTTVVPMIARPDAHTSAASSSSHEDKLLSETTHPTQYTLVAFSSGQILEDQFHFDWFNLNPHELLEMHTAGFLVPLPRHLPHHYVLPYFEARVWALRAISRDIDDFDGAGRKGDSMESSPYGSDDRSADLIRRDKLSKKRRTKLEWRVRWLIIHQGYLKLCKTRDGDKSTHVSPLSSVVAIRGAEHLSAGLTSSLPHHDQSSSKGNEKENGRPEATNIVSIKFRSEKSAQHLQPRSSLPETADGAVGTSGNWWRRGSRDANGGQERWRDGTPDSDTLFDGNGSGEAESQERKDKSSDNGVLIVLDVRDGDLFQHVLRLLHLQAPTTAYSSFFPNSGSSMTAPDPVRQPTQRHASMDSNLNRPPSPISFASHDPTIIPPSSPSSSQSLISFDSSLPSRPLSPPLPISTEIVGVKYPAWRRKVYQRARRAGMGSMGTAVSHHVFGDSSSDGEENDRSSNAEDLWEPDGSNPVITGHRSLHSLAETETLADEGDEDSNSSLLYKTGVFDGEDSDTSSSVSDDDARSDMEWEGWAHGVQRQRDEAITRFKESREKNAIRWDSNWAWGIDQEQTGGSRSAHEEQSISPRADQTSFVISPSQSAGSANGGSRSVTSYASVDSLFKRTIKRNTSTREPGSATVVGNIIRTDAFTLPTESSEIPRTSRPRSPLTAEVEDDVDEVEGDDARVSKPKYTYVSPQSTQQVQLSSRPRRHQAEAAAPSSVDSDAPFYSYYGSSQRLPMSRSMEMTTISSVVSVGGLQDARSKKKKKDGRGSRKSVLTTHSPLAHGNSPSGGRSHVHSVGGGSTATTSGPSGGIATSTVGSSKSSKQRGHRSESLNGNHASGSPSHQEPPPHRPDKPKLSMNFAATSPSSAGESSAHRLGQQMSSAVSMSSVDTADWESPRFANPEEIE</sequence>
<comment type="caution">
    <text evidence="2">The sequence shown here is derived from an EMBL/GenBank/DDBJ whole genome shotgun (WGS) entry which is preliminary data.</text>
</comment>
<feature type="compositionally biased region" description="Low complexity" evidence="1">
    <location>
        <begin position="988"/>
        <end position="1001"/>
    </location>
</feature>
<reference evidence="2 3" key="1">
    <citation type="submission" date="2018-11" db="EMBL/GenBank/DDBJ databases">
        <title>Genome assembly of Steccherinum ochraceum LE-BIN_3174, the white-rot fungus of the Steccherinaceae family (The Residual Polyporoid clade, Polyporales, Basidiomycota).</title>
        <authorList>
            <person name="Fedorova T.V."/>
            <person name="Glazunova O.A."/>
            <person name="Landesman E.O."/>
            <person name="Moiseenko K.V."/>
            <person name="Psurtseva N.V."/>
            <person name="Savinova O.S."/>
            <person name="Shakhova N.V."/>
            <person name="Tyazhelova T.V."/>
            <person name="Vasina D.V."/>
        </authorList>
    </citation>
    <scope>NUCLEOTIDE SEQUENCE [LARGE SCALE GENOMIC DNA]</scope>
    <source>
        <strain evidence="2 3">LE-BIN_3174</strain>
    </source>
</reference>
<feature type="compositionally biased region" description="Polar residues" evidence="1">
    <location>
        <begin position="801"/>
        <end position="813"/>
    </location>
</feature>
<feature type="compositionally biased region" description="Basic and acidic residues" evidence="1">
    <location>
        <begin position="956"/>
        <end position="965"/>
    </location>
</feature>
<feature type="region of interest" description="Disordered" evidence="1">
    <location>
        <begin position="70"/>
        <end position="90"/>
    </location>
</feature>
<feature type="region of interest" description="Disordered" evidence="1">
    <location>
        <begin position="300"/>
        <end position="406"/>
    </location>
</feature>
<feature type="compositionally biased region" description="Polar residues" evidence="1">
    <location>
        <begin position="970"/>
        <end position="980"/>
    </location>
</feature>
<protein>
    <submittedName>
        <fullName evidence="2">Uncharacterized protein</fullName>
    </submittedName>
</protein>
<feature type="region of interest" description="Disordered" evidence="1">
    <location>
        <begin position="675"/>
        <end position="718"/>
    </location>
</feature>
<proteinExistence type="predicted"/>
<dbReference type="Proteomes" id="UP000292702">
    <property type="component" value="Unassembled WGS sequence"/>
</dbReference>